<evidence type="ECO:0000256" key="4">
    <source>
        <dbReference type="ARBA" id="ARBA00023125"/>
    </source>
</evidence>
<proteinExistence type="inferred from homology"/>
<keyword evidence="3" id="KW-0229">DNA integration</keyword>
<keyword evidence="5" id="KW-0233">DNA recombination</keyword>
<sequence length="293" mass="33845">MLRLQVKSYLTELKMKGSSAHTLSNYSYHLDKFISFVESSGLDFTTLTLKQVKQFRNHLVQQGLKPRTINAVLAALKSFYDFLVDEQEVQGNPIITRRLRVKEGQSLPRFMTPEELKIFNRWLKTIPRHMALGYRTMLATGMRVSEVSSVTPNDIIVLDNGGYIFRVRHGKGDKERYVPVIDAGVVNELIDFVGDRRDDEPLFGVTSHAFKWWARKCRLETGVAFHSHRCRHTTGTQLLQRGVFIDKVQDVLGHADISTTRRYAKTAPEAIYELAAKVDEIKERRALYRFWLR</sequence>
<dbReference type="RefSeq" id="WP_166512709.1">
    <property type="nucleotide sequence ID" value="NZ_VNHM01000021.1"/>
</dbReference>
<comment type="function">
    <text evidence="1">Site-specific tyrosine recombinase, which acts by catalyzing the cutting and rejoining of the recombining DNA molecules.</text>
</comment>
<name>A0A5S4ZNE7_9FIRM</name>
<dbReference type="Pfam" id="PF00589">
    <property type="entry name" value="Phage_integrase"/>
    <property type="match status" value="1"/>
</dbReference>
<dbReference type="InterPro" id="IPR044068">
    <property type="entry name" value="CB"/>
</dbReference>
<dbReference type="Gene3D" id="1.10.443.10">
    <property type="entry name" value="Intergrase catalytic core"/>
    <property type="match status" value="1"/>
</dbReference>
<evidence type="ECO:0000256" key="2">
    <source>
        <dbReference type="ARBA" id="ARBA00008857"/>
    </source>
</evidence>
<organism evidence="9 10">
    <name type="scientific">Desulfallas thermosapovorans DSM 6562</name>
    <dbReference type="NCBI Taxonomy" id="1121431"/>
    <lineage>
        <taxon>Bacteria</taxon>
        <taxon>Bacillati</taxon>
        <taxon>Bacillota</taxon>
        <taxon>Clostridia</taxon>
        <taxon>Eubacteriales</taxon>
        <taxon>Desulfallaceae</taxon>
        <taxon>Desulfallas</taxon>
    </lineage>
</organism>
<gene>
    <name evidence="9" type="ORF">LX24_02777</name>
</gene>
<dbReference type="GO" id="GO:0003677">
    <property type="term" value="F:DNA binding"/>
    <property type="evidence" value="ECO:0007669"/>
    <property type="project" value="UniProtKB-UniRule"/>
</dbReference>
<dbReference type="InterPro" id="IPR002104">
    <property type="entry name" value="Integrase_catalytic"/>
</dbReference>
<dbReference type="Proteomes" id="UP000323166">
    <property type="component" value="Unassembled WGS sequence"/>
</dbReference>
<keyword evidence="10" id="KW-1185">Reference proteome</keyword>
<dbReference type="PROSITE" id="PS51898">
    <property type="entry name" value="TYR_RECOMBINASE"/>
    <property type="match status" value="1"/>
</dbReference>
<evidence type="ECO:0000256" key="3">
    <source>
        <dbReference type="ARBA" id="ARBA00022908"/>
    </source>
</evidence>
<dbReference type="GO" id="GO:0006310">
    <property type="term" value="P:DNA recombination"/>
    <property type="evidence" value="ECO:0007669"/>
    <property type="project" value="UniProtKB-KW"/>
</dbReference>
<evidence type="ECO:0000313" key="10">
    <source>
        <dbReference type="Proteomes" id="UP000323166"/>
    </source>
</evidence>
<dbReference type="InterPro" id="IPR050090">
    <property type="entry name" value="Tyrosine_recombinase_XerCD"/>
</dbReference>
<comment type="caution">
    <text evidence="9">The sequence shown here is derived from an EMBL/GenBank/DDBJ whole genome shotgun (WGS) entry which is preliminary data.</text>
</comment>
<dbReference type="PROSITE" id="PS51900">
    <property type="entry name" value="CB"/>
    <property type="match status" value="1"/>
</dbReference>
<dbReference type="InterPro" id="IPR010998">
    <property type="entry name" value="Integrase_recombinase_N"/>
</dbReference>
<dbReference type="PANTHER" id="PTHR30349:SF64">
    <property type="entry name" value="PROPHAGE INTEGRASE INTD-RELATED"/>
    <property type="match status" value="1"/>
</dbReference>
<dbReference type="Gene3D" id="1.10.150.130">
    <property type="match status" value="1"/>
</dbReference>
<dbReference type="EMBL" id="VNHM01000021">
    <property type="protein sequence ID" value="TYO93248.1"/>
    <property type="molecule type" value="Genomic_DNA"/>
</dbReference>
<dbReference type="Pfam" id="PF02899">
    <property type="entry name" value="Phage_int_SAM_1"/>
    <property type="match status" value="1"/>
</dbReference>
<dbReference type="CDD" id="cd00397">
    <property type="entry name" value="DNA_BRE_C"/>
    <property type="match status" value="1"/>
</dbReference>
<feature type="domain" description="Tyr recombinase" evidence="7">
    <location>
        <begin position="106"/>
        <end position="276"/>
    </location>
</feature>
<keyword evidence="4 6" id="KW-0238">DNA-binding</keyword>
<evidence type="ECO:0000256" key="6">
    <source>
        <dbReference type="PROSITE-ProRule" id="PRU01248"/>
    </source>
</evidence>
<evidence type="ECO:0000259" key="7">
    <source>
        <dbReference type="PROSITE" id="PS51898"/>
    </source>
</evidence>
<evidence type="ECO:0000256" key="5">
    <source>
        <dbReference type="ARBA" id="ARBA00023172"/>
    </source>
</evidence>
<evidence type="ECO:0000313" key="9">
    <source>
        <dbReference type="EMBL" id="TYO93248.1"/>
    </source>
</evidence>
<accession>A0A5S4ZNE7</accession>
<dbReference type="SUPFAM" id="SSF56349">
    <property type="entry name" value="DNA breaking-rejoining enzymes"/>
    <property type="match status" value="1"/>
</dbReference>
<feature type="domain" description="Core-binding (CB)" evidence="8">
    <location>
        <begin position="1"/>
        <end position="84"/>
    </location>
</feature>
<dbReference type="PANTHER" id="PTHR30349">
    <property type="entry name" value="PHAGE INTEGRASE-RELATED"/>
    <property type="match status" value="1"/>
</dbReference>
<dbReference type="GO" id="GO:0015074">
    <property type="term" value="P:DNA integration"/>
    <property type="evidence" value="ECO:0007669"/>
    <property type="project" value="UniProtKB-KW"/>
</dbReference>
<dbReference type="AlphaFoldDB" id="A0A5S4ZNE7"/>
<evidence type="ECO:0000259" key="8">
    <source>
        <dbReference type="PROSITE" id="PS51900"/>
    </source>
</evidence>
<comment type="similarity">
    <text evidence="2">Belongs to the 'phage' integrase family.</text>
</comment>
<dbReference type="InterPro" id="IPR004107">
    <property type="entry name" value="Integrase_SAM-like_N"/>
</dbReference>
<dbReference type="InterPro" id="IPR011010">
    <property type="entry name" value="DNA_brk_join_enz"/>
</dbReference>
<protein>
    <submittedName>
        <fullName evidence="9">Integrase/recombinase XerC/integrase/recombinase XerD</fullName>
    </submittedName>
</protein>
<reference evidence="9 10" key="1">
    <citation type="submission" date="2019-07" db="EMBL/GenBank/DDBJ databases">
        <title>Genomic Encyclopedia of Type Strains, Phase I: the one thousand microbial genomes (KMG-I) project.</title>
        <authorList>
            <person name="Kyrpides N."/>
        </authorList>
    </citation>
    <scope>NUCLEOTIDE SEQUENCE [LARGE SCALE GENOMIC DNA]</scope>
    <source>
        <strain evidence="9 10">DSM 6562</strain>
    </source>
</reference>
<evidence type="ECO:0000256" key="1">
    <source>
        <dbReference type="ARBA" id="ARBA00003283"/>
    </source>
</evidence>
<dbReference type="InterPro" id="IPR013762">
    <property type="entry name" value="Integrase-like_cat_sf"/>
</dbReference>